<evidence type="ECO:0000313" key="2">
    <source>
        <dbReference type="EMBL" id="AAX92946.1"/>
    </source>
</evidence>
<evidence type="ECO:0000313" key="3">
    <source>
        <dbReference type="Proteomes" id="UP000000763"/>
    </source>
</evidence>
<dbReference type="AlphaFoldDB" id="Q2RAD3"/>
<dbReference type="EMBL" id="AC134048">
    <property type="protein sequence ID" value="AAX92946.1"/>
    <property type="molecule type" value="Genomic_DNA"/>
</dbReference>
<gene>
    <name evidence="2" type="ordered locus">LOC_Os11g05790</name>
</gene>
<feature type="region of interest" description="Disordered" evidence="1">
    <location>
        <begin position="1"/>
        <end position="32"/>
    </location>
</feature>
<proteinExistence type="predicted"/>
<evidence type="ECO:0000256" key="1">
    <source>
        <dbReference type="SAM" id="MobiDB-lite"/>
    </source>
</evidence>
<protein>
    <recommendedName>
        <fullName evidence="4">RNase H type-1 domain-containing protein</fullName>
    </recommendedName>
</protein>
<organism evidence="2 3">
    <name type="scientific">Oryza sativa subsp. japonica</name>
    <name type="common">Rice</name>
    <dbReference type="NCBI Taxonomy" id="39947"/>
    <lineage>
        <taxon>Eukaryota</taxon>
        <taxon>Viridiplantae</taxon>
        <taxon>Streptophyta</taxon>
        <taxon>Embryophyta</taxon>
        <taxon>Tracheophyta</taxon>
        <taxon>Spermatophyta</taxon>
        <taxon>Magnoliopsida</taxon>
        <taxon>Liliopsida</taxon>
        <taxon>Poales</taxon>
        <taxon>Poaceae</taxon>
        <taxon>BOP clade</taxon>
        <taxon>Oryzoideae</taxon>
        <taxon>Oryzeae</taxon>
        <taxon>Oryzinae</taxon>
        <taxon>Oryza</taxon>
        <taxon>Oryza sativa</taxon>
    </lineage>
</organism>
<dbReference type="Proteomes" id="UP000000763">
    <property type="component" value="Chromosome 11"/>
</dbReference>
<name>Q2RAD3_ORYSJ</name>
<reference evidence="3" key="2">
    <citation type="journal article" date="2008" name="Nucleic Acids Res.">
        <title>The rice annotation project database (RAP-DB): 2008 update.</title>
        <authorList>
            <consortium name="The rice annotation project (RAP)"/>
        </authorList>
    </citation>
    <scope>GENOME REANNOTATION</scope>
    <source>
        <strain evidence="3">cv. Nipponbare</strain>
    </source>
</reference>
<sequence length="337" mass="36443">MGPTCHSPPGLPPLSPSPLSLTQGSAAGVEAPPRHVRWRRRRRWRRAPAADLYLSPWPHTISSCICLLAVAAHVHPQVVVALEALAAHAAEVHVRRQDLVLLDPDHLVGALQRDVLTVGVGALVDVAAIVLAVRVVAAAAVLGDGDELHDASVAVRQSAGRGLGNGGHCFFKFKLVKNCWRLMNLEQTRLSLKMLDSGRSVVEHILNLEEGRRLQIACLMWCWWDTRNKVNAGEQGSSSTEIVRRANFMASAPAGLMSVRTPSPEGVSAGRSVWKFPHEDELKLNVDGAFYEASNSGGWGFILRNPFALQAAAEWGVSQVEVETDSSSGDSSTIQFL</sequence>
<accession>Q2RAD3</accession>
<reference evidence="3" key="1">
    <citation type="journal article" date="2005" name="Nature">
        <title>The map-based sequence of the rice genome.</title>
        <authorList>
            <consortium name="International rice genome sequencing project (IRGSP)"/>
            <person name="Matsumoto T."/>
            <person name="Wu J."/>
            <person name="Kanamori H."/>
            <person name="Katayose Y."/>
            <person name="Fujisawa M."/>
            <person name="Namiki N."/>
            <person name="Mizuno H."/>
            <person name="Yamamoto K."/>
            <person name="Antonio B.A."/>
            <person name="Baba T."/>
            <person name="Sakata K."/>
            <person name="Nagamura Y."/>
            <person name="Aoki H."/>
            <person name="Arikawa K."/>
            <person name="Arita K."/>
            <person name="Bito T."/>
            <person name="Chiden Y."/>
            <person name="Fujitsuka N."/>
            <person name="Fukunaka R."/>
            <person name="Hamada M."/>
            <person name="Harada C."/>
            <person name="Hayashi A."/>
            <person name="Hijishita S."/>
            <person name="Honda M."/>
            <person name="Hosokawa S."/>
            <person name="Ichikawa Y."/>
            <person name="Idonuma A."/>
            <person name="Iijima M."/>
            <person name="Ikeda M."/>
            <person name="Ikeno M."/>
            <person name="Ito K."/>
            <person name="Ito S."/>
            <person name="Ito T."/>
            <person name="Ito Y."/>
            <person name="Ito Y."/>
            <person name="Iwabuchi A."/>
            <person name="Kamiya K."/>
            <person name="Karasawa W."/>
            <person name="Kurita K."/>
            <person name="Katagiri S."/>
            <person name="Kikuta A."/>
            <person name="Kobayashi H."/>
            <person name="Kobayashi N."/>
            <person name="Machita K."/>
            <person name="Maehara T."/>
            <person name="Masukawa M."/>
            <person name="Mizubayashi T."/>
            <person name="Mukai Y."/>
            <person name="Nagasaki H."/>
            <person name="Nagata Y."/>
            <person name="Naito S."/>
            <person name="Nakashima M."/>
            <person name="Nakama Y."/>
            <person name="Nakamichi Y."/>
            <person name="Nakamura M."/>
            <person name="Meguro A."/>
            <person name="Negishi M."/>
            <person name="Ohta I."/>
            <person name="Ohta T."/>
            <person name="Okamoto M."/>
            <person name="Ono N."/>
            <person name="Saji S."/>
            <person name="Sakaguchi M."/>
            <person name="Sakai K."/>
            <person name="Shibata M."/>
            <person name="Shimokawa T."/>
            <person name="Song J."/>
            <person name="Takazaki Y."/>
            <person name="Terasawa K."/>
            <person name="Tsugane M."/>
            <person name="Tsuji K."/>
            <person name="Ueda S."/>
            <person name="Waki K."/>
            <person name="Yamagata H."/>
            <person name="Yamamoto M."/>
            <person name="Yamamoto S."/>
            <person name="Yamane H."/>
            <person name="Yoshiki S."/>
            <person name="Yoshihara R."/>
            <person name="Yukawa K."/>
            <person name="Zhong H."/>
            <person name="Yano M."/>
            <person name="Yuan Q."/>
            <person name="Ouyang S."/>
            <person name="Liu J."/>
            <person name="Jones K.M."/>
            <person name="Gansberger K."/>
            <person name="Moffat K."/>
            <person name="Hill J."/>
            <person name="Bera J."/>
            <person name="Fadrosh D."/>
            <person name="Jin S."/>
            <person name="Johri S."/>
            <person name="Kim M."/>
            <person name="Overton L."/>
            <person name="Reardon M."/>
            <person name="Tsitrin T."/>
            <person name="Vuong H."/>
            <person name="Weaver B."/>
            <person name="Ciecko A."/>
            <person name="Tallon L."/>
            <person name="Jackson J."/>
            <person name="Pai G."/>
            <person name="Aken S.V."/>
            <person name="Utterback T."/>
            <person name="Reidmuller S."/>
            <person name="Feldblyum T."/>
            <person name="Hsiao J."/>
            <person name="Zismann V."/>
            <person name="Iobst S."/>
            <person name="de Vazeille A.R."/>
            <person name="Buell C.R."/>
            <person name="Ying K."/>
            <person name="Li Y."/>
            <person name="Lu T."/>
            <person name="Huang Y."/>
            <person name="Zhao Q."/>
            <person name="Feng Q."/>
            <person name="Zhang L."/>
            <person name="Zhu J."/>
            <person name="Weng Q."/>
            <person name="Mu J."/>
            <person name="Lu Y."/>
            <person name="Fan D."/>
            <person name="Liu Y."/>
            <person name="Guan J."/>
            <person name="Zhang Y."/>
            <person name="Yu S."/>
            <person name="Liu X."/>
            <person name="Zhang Y."/>
            <person name="Hong G."/>
            <person name="Han B."/>
            <person name="Choisne N."/>
            <person name="Demange N."/>
            <person name="Orjeda G."/>
            <person name="Samain S."/>
            <person name="Cattolico L."/>
            <person name="Pelletier E."/>
            <person name="Couloux A."/>
            <person name="Segurens B."/>
            <person name="Wincker P."/>
            <person name="D'Hont A."/>
            <person name="Scarpelli C."/>
            <person name="Weissenbach J."/>
            <person name="Salanoubat M."/>
            <person name="Quetier F."/>
            <person name="Yu Y."/>
            <person name="Kim H.R."/>
            <person name="Rambo T."/>
            <person name="Currie J."/>
            <person name="Collura K."/>
            <person name="Luo M."/>
            <person name="Yang T."/>
            <person name="Ammiraju J.S.S."/>
            <person name="Engler F."/>
            <person name="Soderlund C."/>
            <person name="Wing R.A."/>
            <person name="Palmer L.E."/>
            <person name="de la Bastide M."/>
            <person name="Spiegel L."/>
            <person name="Nascimento L."/>
            <person name="Zutavern T."/>
            <person name="O'Shaughnessy A."/>
            <person name="Dike S."/>
            <person name="Dedhia N."/>
            <person name="Preston R."/>
            <person name="Balija V."/>
            <person name="McCombie W.R."/>
            <person name="Chow T."/>
            <person name="Chen H."/>
            <person name="Chung M."/>
            <person name="Chen C."/>
            <person name="Shaw J."/>
            <person name="Wu H."/>
            <person name="Hsiao K."/>
            <person name="Chao Y."/>
            <person name="Chu M."/>
            <person name="Cheng C."/>
            <person name="Hour A."/>
            <person name="Lee P."/>
            <person name="Lin S."/>
            <person name="Lin Y."/>
            <person name="Liou J."/>
            <person name="Liu S."/>
            <person name="Hsing Y."/>
            <person name="Raghuvanshi S."/>
            <person name="Mohanty A."/>
            <person name="Bharti A.K."/>
            <person name="Gaur A."/>
            <person name="Gupta V."/>
            <person name="Kumar D."/>
            <person name="Ravi V."/>
            <person name="Vij S."/>
            <person name="Kapur A."/>
            <person name="Khurana P."/>
            <person name="Khurana P."/>
            <person name="Khurana J.P."/>
            <person name="Tyagi A.K."/>
            <person name="Gaikwad K."/>
            <person name="Singh A."/>
            <person name="Dalal V."/>
            <person name="Srivastava S."/>
            <person name="Dixit A."/>
            <person name="Pal A.K."/>
            <person name="Ghazi I.A."/>
            <person name="Yadav M."/>
            <person name="Pandit A."/>
            <person name="Bhargava A."/>
            <person name="Sureshbabu K."/>
            <person name="Batra K."/>
            <person name="Sharma T.R."/>
            <person name="Mohapatra T."/>
            <person name="Singh N.K."/>
            <person name="Messing J."/>
            <person name="Nelson A.B."/>
            <person name="Fuks G."/>
            <person name="Kavchok S."/>
            <person name="Keizer G."/>
            <person name="Linton E."/>
            <person name="Llaca V."/>
            <person name="Song R."/>
            <person name="Tanyolac B."/>
            <person name="Young S."/>
            <person name="Ho-Il K."/>
            <person name="Hahn J.H."/>
            <person name="Sangsakoo G."/>
            <person name="Vanavichit A."/>
            <person name="de Mattos Luiz.A.T."/>
            <person name="Zimmer P.D."/>
            <person name="Malone G."/>
            <person name="Dellagostin O."/>
            <person name="de Oliveira A.C."/>
            <person name="Bevan M."/>
            <person name="Bancroft I."/>
            <person name="Minx P."/>
            <person name="Cordum H."/>
            <person name="Wilson R."/>
            <person name="Cheng Z."/>
            <person name="Jin W."/>
            <person name="Jiang J."/>
            <person name="Leong S.A."/>
            <person name="Iwama H."/>
            <person name="Gojobori T."/>
            <person name="Itoh T."/>
            <person name="Niimura Y."/>
            <person name="Fujii Y."/>
            <person name="Habara T."/>
            <person name="Sakai H."/>
            <person name="Sato Y."/>
            <person name="Wilson G."/>
            <person name="Kumar K."/>
            <person name="McCouch S."/>
            <person name="Juretic N."/>
            <person name="Hoen D."/>
            <person name="Wright S."/>
            <person name="Bruskiewich R."/>
            <person name="Bureau T."/>
            <person name="Miyao A."/>
            <person name="Hirochika H."/>
            <person name="Nishikawa T."/>
            <person name="Kadowaki K."/>
            <person name="Sugiura M."/>
            <person name="Burr B."/>
            <person name="Sasaki T."/>
        </authorList>
    </citation>
    <scope>NUCLEOTIDE SEQUENCE [LARGE SCALE GENOMIC DNA]</scope>
    <source>
        <strain evidence="3">cv. Nipponbare</strain>
    </source>
</reference>
<evidence type="ECO:0008006" key="4">
    <source>
        <dbReference type="Google" id="ProtNLM"/>
    </source>
</evidence>